<dbReference type="EMBL" id="SJPF01000001">
    <property type="protein sequence ID" value="TWT38851.1"/>
    <property type="molecule type" value="Genomic_DNA"/>
</dbReference>
<organism evidence="1 2">
    <name type="scientific">Blastopirellula retiformator</name>
    <dbReference type="NCBI Taxonomy" id="2527970"/>
    <lineage>
        <taxon>Bacteria</taxon>
        <taxon>Pseudomonadati</taxon>
        <taxon>Planctomycetota</taxon>
        <taxon>Planctomycetia</taxon>
        <taxon>Pirellulales</taxon>
        <taxon>Pirellulaceae</taxon>
        <taxon>Blastopirellula</taxon>
    </lineage>
</organism>
<accession>A0A5C5VLI4</accession>
<dbReference type="OrthoDB" id="215069at2"/>
<sequence>MPDSFDPYREGLVVEQRTNWPADCEVPQQRREAIERSLHNDAASCNHLEYVRVHTGFCRTITVTAADLQRVGASV</sequence>
<proteinExistence type="predicted"/>
<evidence type="ECO:0000313" key="1">
    <source>
        <dbReference type="EMBL" id="TWT38851.1"/>
    </source>
</evidence>
<comment type="caution">
    <text evidence="1">The sequence shown here is derived from an EMBL/GenBank/DDBJ whole genome shotgun (WGS) entry which is preliminary data.</text>
</comment>
<dbReference type="AlphaFoldDB" id="A0A5C5VLI4"/>
<evidence type="ECO:0000313" key="2">
    <source>
        <dbReference type="Proteomes" id="UP000318878"/>
    </source>
</evidence>
<reference evidence="1 2" key="1">
    <citation type="submission" date="2019-02" db="EMBL/GenBank/DDBJ databases">
        <title>Deep-cultivation of Planctomycetes and their phenomic and genomic characterization uncovers novel biology.</title>
        <authorList>
            <person name="Wiegand S."/>
            <person name="Jogler M."/>
            <person name="Boedeker C."/>
            <person name="Pinto D."/>
            <person name="Vollmers J."/>
            <person name="Rivas-Marin E."/>
            <person name="Kohn T."/>
            <person name="Peeters S.H."/>
            <person name="Heuer A."/>
            <person name="Rast P."/>
            <person name="Oberbeckmann S."/>
            <person name="Bunk B."/>
            <person name="Jeske O."/>
            <person name="Meyerdierks A."/>
            <person name="Storesund J.E."/>
            <person name="Kallscheuer N."/>
            <person name="Luecker S."/>
            <person name="Lage O.M."/>
            <person name="Pohl T."/>
            <person name="Merkel B.J."/>
            <person name="Hornburger P."/>
            <person name="Mueller R.-W."/>
            <person name="Bruemmer F."/>
            <person name="Labrenz M."/>
            <person name="Spormann A.M."/>
            <person name="Op Den Camp H."/>
            <person name="Overmann J."/>
            <person name="Amann R."/>
            <person name="Jetten M.S.M."/>
            <person name="Mascher T."/>
            <person name="Medema M.H."/>
            <person name="Devos D.P."/>
            <person name="Kaster A.-K."/>
            <person name="Ovreas L."/>
            <person name="Rohde M."/>
            <person name="Galperin M.Y."/>
            <person name="Jogler C."/>
        </authorList>
    </citation>
    <scope>NUCLEOTIDE SEQUENCE [LARGE SCALE GENOMIC DNA]</scope>
    <source>
        <strain evidence="1 2">Enr8</strain>
    </source>
</reference>
<dbReference type="RefSeq" id="WP_146429075.1">
    <property type="nucleotide sequence ID" value="NZ_SJPF01000001.1"/>
</dbReference>
<protein>
    <submittedName>
        <fullName evidence="1">Uncharacterized protein</fullName>
    </submittedName>
</protein>
<gene>
    <name evidence="1" type="ORF">Enr8_05450</name>
</gene>
<dbReference type="Proteomes" id="UP000318878">
    <property type="component" value="Unassembled WGS sequence"/>
</dbReference>
<keyword evidence="2" id="KW-1185">Reference proteome</keyword>
<name>A0A5C5VLI4_9BACT</name>